<protein>
    <submittedName>
        <fullName evidence="4">Alpha/beta-hydrolase</fullName>
    </submittedName>
</protein>
<dbReference type="SUPFAM" id="SSF53474">
    <property type="entry name" value="alpha/beta-Hydrolases"/>
    <property type="match status" value="1"/>
</dbReference>
<proteinExistence type="inferred from homology"/>
<dbReference type="EMBL" id="MU006779">
    <property type="protein sequence ID" value="KAF2643752.1"/>
    <property type="molecule type" value="Genomic_DNA"/>
</dbReference>
<dbReference type="PRINTS" id="PR00412">
    <property type="entry name" value="EPOXHYDRLASE"/>
</dbReference>
<dbReference type="PANTHER" id="PTHR43329">
    <property type="entry name" value="EPOXIDE HYDROLASE"/>
    <property type="match status" value="1"/>
</dbReference>
<organism evidence="4 5">
    <name type="scientific">Massarina eburnea CBS 473.64</name>
    <dbReference type="NCBI Taxonomy" id="1395130"/>
    <lineage>
        <taxon>Eukaryota</taxon>
        <taxon>Fungi</taxon>
        <taxon>Dikarya</taxon>
        <taxon>Ascomycota</taxon>
        <taxon>Pezizomycotina</taxon>
        <taxon>Dothideomycetes</taxon>
        <taxon>Pleosporomycetidae</taxon>
        <taxon>Pleosporales</taxon>
        <taxon>Massarineae</taxon>
        <taxon>Massarinaceae</taxon>
        <taxon>Massarina</taxon>
    </lineage>
</organism>
<reference evidence="4" key="1">
    <citation type="journal article" date="2020" name="Stud. Mycol.">
        <title>101 Dothideomycetes genomes: a test case for predicting lifestyles and emergence of pathogens.</title>
        <authorList>
            <person name="Haridas S."/>
            <person name="Albert R."/>
            <person name="Binder M."/>
            <person name="Bloem J."/>
            <person name="Labutti K."/>
            <person name="Salamov A."/>
            <person name="Andreopoulos B."/>
            <person name="Baker S."/>
            <person name="Barry K."/>
            <person name="Bills G."/>
            <person name="Bluhm B."/>
            <person name="Cannon C."/>
            <person name="Castanera R."/>
            <person name="Culley D."/>
            <person name="Daum C."/>
            <person name="Ezra D."/>
            <person name="Gonzalez J."/>
            <person name="Henrissat B."/>
            <person name="Kuo A."/>
            <person name="Liang C."/>
            <person name="Lipzen A."/>
            <person name="Lutzoni F."/>
            <person name="Magnuson J."/>
            <person name="Mondo S."/>
            <person name="Nolan M."/>
            <person name="Ohm R."/>
            <person name="Pangilinan J."/>
            <person name="Park H.-J."/>
            <person name="Ramirez L."/>
            <person name="Alfaro M."/>
            <person name="Sun H."/>
            <person name="Tritt A."/>
            <person name="Yoshinaga Y."/>
            <person name="Zwiers L.-H."/>
            <person name="Turgeon B."/>
            <person name="Goodwin S."/>
            <person name="Spatafora J."/>
            <person name="Crous P."/>
            <person name="Grigoriev I."/>
        </authorList>
    </citation>
    <scope>NUCLEOTIDE SEQUENCE</scope>
    <source>
        <strain evidence="4">CBS 473.64</strain>
    </source>
</reference>
<dbReference type="PRINTS" id="PR00111">
    <property type="entry name" value="ABHYDROLASE"/>
</dbReference>
<dbReference type="Proteomes" id="UP000799753">
    <property type="component" value="Unassembled WGS sequence"/>
</dbReference>
<evidence type="ECO:0000259" key="3">
    <source>
        <dbReference type="Pfam" id="PF00561"/>
    </source>
</evidence>
<keyword evidence="1 4" id="KW-0378">Hydrolase</keyword>
<comment type="similarity">
    <text evidence="2">Belongs to the AB hydrolase superfamily. Epoxide hydrolase family.</text>
</comment>
<evidence type="ECO:0000313" key="5">
    <source>
        <dbReference type="Proteomes" id="UP000799753"/>
    </source>
</evidence>
<keyword evidence="5" id="KW-1185">Reference proteome</keyword>
<sequence length="307" mass="35319">MLPVSLLKRLARSLLFHGFPDFYYAWRYQIPFLTSLGYRVLAPDMLSYADTDAPCDLSNYALKKMSADMVELIEKVVGKGERVVLGGHDWGAGLAYGFALHFPDSLKAFFTISVPYTVPWLGPSLEWVDLLDLVQNKTYPNFNYQIQWREPAIDRNFTSMEQTRLFLTAGFGGLTADGEPGLTAYDGLYYDRLSQLNPQSLISAEDFEIYVPKIHQNGFHSHFNWYRTRRMNWEDELPIAELGPWKFKTPHLFMPATADSFLPPALYIDMERYFDNVTIEAVEAGHWSMWEKPSDVNNILEKWIGGL</sequence>
<evidence type="ECO:0000256" key="1">
    <source>
        <dbReference type="ARBA" id="ARBA00022801"/>
    </source>
</evidence>
<dbReference type="OrthoDB" id="408373at2759"/>
<dbReference type="InterPro" id="IPR000639">
    <property type="entry name" value="Epox_hydrolase-like"/>
</dbReference>
<dbReference type="InterPro" id="IPR029058">
    <property type="entry name" value="AB_hydrolase_fold"/>
</dbReference>
<accession>A0A6A6S957</accession>
<evidence type="ECO:0000313" key="4">
    <source>
        <dbReference type="EMBL" id="KAF2643752.1"/>
    </source>
</evidence>
<dbReference type="Gene3D" id="3.40.50.1820">
    <property type="entry name" value="alpha/beta hydrolase"/>
    <property type="match status" value="1"/>
</dbReference>
<dbReference type="Pfam" id="PF00561">
    <property type="entry name" value="Abhydrolase_1"/>
    <property type="match status" value="1"/>
</dbReference>
<dbReference type="AlphaFoldDB" id="A0A6A6S957"/>
<gene>
    <name evidence="4" type="ORF">P280DRAFT_487706</name>
</gene>
<feature type="domain" description="AB hydrolase-1" evidence="3">
    <location>
        <begin position="14"/>
        <end position="293"/>
    </location>
</feature>
<evidence type="ECO:0000256" key="2">
    <source>
        <dbReference type="ARBA" id="ARBA00038334"/>
    </source>
</evidence>
<name>A0A6A6S957_9PLEO</name>
<dbReference type="InterPro" id="IPR000073">
    <property type="entry name" value="AB_hydrolase_1"/>
</dbReference>
<dbReference type="GO" id="GO:0016787">
    <property type="term" value="F:hydrolase activity"/>
    <property type="evidence" value="ECO:0007669"/>
    <property type="project" value="UniProtKB-KW"/>
</dbReference>